<name>A0A9P3CQV0_9PEZI</name>
<proteinExistence type="predicted"/>
<dbReference type="Gene3D" id="1.20.1280.50">
    <property type="match status" value="1"/>
</dbReference>
<protein>
    <recommendedName>
        <fullName evidence="1">F-box domain-containing protein</fullName>
    </recommendedName>
</protein>
<dbReference type="AlphaFoldDB" id="A0A9P3CQV0"/>
<dbReference type="PROSITE" id="PS50181">
    <property type="entry name" value="FBOX"/>
    <property type="match status" value="1"/>
</dbReference>
<feature type="domain" description="F-box" evidence="1">
    <location>
        <begin position="31"/>
        <end position="69"/>
    </location>
</feature>
<dbReference type="InterPro" id="IPR001810">
    <property type="entry name" value="F-box_dom"/>
</dbReference>
<dbReference type="OrthoDB" id="3642669at2759"/>
<gene>
    <name evidence="2" type="ORF">CKM354_001008800</name>
</gene>
<organism evidence="2 3">
    <name type="scientific">Cercospora kikuchii</name>
    <dbReference type="NCBI Taxonomy" id="84275"/>
    <lineage>
        <taxon>Eukaryota</taxon>
        <taxon>Fungi</taxon>
        <taxon>Dikarya</taxon>
        <taxon>Ascomycota</taxon>
        <taxon>Pezizomycotina</taxon>
        <taxon>Dothideomycetes</taxon>
        <taxon>Dothideomycetidae</taxon>
        <taxon>Mycosphaerellales</taxon>
        <taxon>Mycosphaerellaceae</taxon>
        <taxon>Cercospora</taxon>
    </lineage>
</organism>
<reference evidence="2 3" key="1">
    <citation type="submission" date="2021-01" db="EMBL/GenBank/DDBJ databases">
        <title>Cercospora kikuchii MAFF 305040 whole genome shotgun sequence.</title>
        <authorList>
            <person name="Kashiwa T."/>
            <person name="Suzuki T."/>
        </authorList>
    </citation>
    <scope>NUCLEOTIDE SEQUENCE [LARGE SCALE GENOMIC DNA]</scope>
    <source>
        <strain evidence="2 3">MAFF 305040</strain>
    </source>
</reference>
<comment type="caution">
    <text evidence="2">The sequence shown here is derived from an EMBL/GenBank/DDBJ whole genome shotgun (WGS) entry which is preliminary data.</text>
</comment>
<dbReference type="EMBL" id="BOLY01000006">
    <property type="protein sequence ID" value="GIZ46986.1"/>
    <property type="molecule type" value="Genomic_DNA"/>
</dbReference>
<accession>A0A9P3CQV0</accession>
<dbReference type="SUPFAM" id="SSF81383">
    <property type="entry name" value="F-box domain"/>
    <property type="match status" value="1"/>
</dbReference>
<sequence length="298" mass="34204">MASFNGKEPTAPLLVPASANDLAGGDSSVPLNLIIELPVEMQLRILSYLPAKEIQRFRRVSRHFRDTIDLKGNQCLLIAPGVAQSMHRFNTFIKRYCEFPMESEDGGPDAFLDAIFDFITLRQVEVWDLDLDEFSAFWLERSLHLDGSSFPGCEIETLTDNFWHVWRYASDQDPSRPAWNIFDDIYGDKSKTLLTRVKTFVRGDYNSESADSDAGVPARKSNFTYTQIKEREDEMERLHRVLQLPVLPSISPYAYYNYDSPNHGSSSWAKERLEDAMVRNEEIRGIERAALMEELYIA</sequence>
<dbReference type="InterPro" id="IPR036047">
    <property type="entry name" value="F-box-like_dom_sf"/>
</dbReference>
<dbReference type="GeneID" id="68295663"/>
<dbReference type="CDD" id="cd09917">
    <property type="entry name" value="F-box_SF"/>
    <property type="match status" value="1"/>
</dbReference>
<evidence type="ECO:0000259" key="1">
    <source>
        <dbReference type="PROSITE" id="PS50181"/>
    </source>
</evidence>
<evidence type="ECO:0000313" key="3">
    <source>
        <dbReference type="Proteomes" id="UP000825890"/>
    </source>
</evidence>
<dbReference type="RefSeq" id="XP_044661473.1">
    <property type="nucleotide sequence ID" value="XM_044805538.1"/>
</dbReference>
<dbReference type="SMART" id="SM00256">
    <property type="entry name" value="FBOX"/>
    <property type="match status" value="1"/>
</dbReference>
<evidence type="ECO:0000313" key="2">
    <source>
        <dbReference type="EMBL" id="GIZ46986.1"/>
    </source>
</evidence>
<dbReference type="Proteomes" id="UP000825890">
    <property type="component" value="Unassembled WGS sequence"/>
</dbReference>
<dbReference type="Pfam" id="PF00646">
    <property type="entry name" value="F-box"/>
    <property type="match status" value="1"/>
</dbReference>
<keyword evidence="3" id="KW-1185">Reference proteome</keyword>